<reference evidence="5 6" key="1">
    <citation type="submission" date="2020-08" db="EMBL/GenBank/DDBJ databases">
        <authorList>
            <person name="Ren C."/>
            <person name="Gu Y."/>
            <person name="Xu Y."/>
        </authorList>
    </citation>
    <scope>NUCLEOTIDE SEQUENCE [LARGE SCALE GENOMIC DNA]</scope>
    <source>
        <strain evidence="5 6">LBM18003</strain>
    </source>
</reference>
<dbReference type="SUPFAM" id="SSF47413">
    <property type="entry name" value="lambda repressor-like DNA-binding domains"/>
    <property type="match status" value="1"/>
</dbReference>
<dbReference type="Proteomes" id="UP000516046">
    <property type="component" value="Chromosome"/>
</dbReference>
<dbReference type="AlphaFoldDB" id="A0A7G9WEY4"/>
<proteinExistence type="predicted"/>
<dbReference type="EMBL" id="CP060696">
    <property type="protein sequence ID" value="QNO17246.1"/>
    <property type="molecule type" value="Genomic_DNA"/>
</dbReference>
<dbReference type="Pfam" id="PF00356">
    <property type="entry name" value="LacI"/>
    <property type="match status" value="1"/>
</dbReference>
<dbReference type="KEGG" id="caml:H6X83_09835"/>
<dbReference type="SUPFAM" id="SSF53822">
    <property type="entry name" value="Periplasmic binding protein-like I"/>
    <property type="match status" value="1"/>
</dbReference>
<name>A0A7G9WEY4_9FIRM</name>
<dbReference type="PANTHER" id="PTHR30146:SF152">
    <property type="entry name" value="TRANSCRIPTIONAL REGULATORY PROTEIN"/>
    <property type="match status" value="1"/>
</dbReference>
<dbReference type="InterPro" id="IPR000843">
    <property type="entry name" value="HTH_LacI"/>
</dbReference>
<dbReference type="Gene3D" id="1.10.260.40">
    <property type="entry name" value="lambda repressor-like DNA-binding domains"/>
    <property type="match status" value="1"/>
</dbReference>
<evidence type="ECO:0000313" key="6">
    <source>
        <dbReference type="Proteomes" id="UP000516046"/>
    </source>
</evidence>
<dbReference type="PANTHER" id="PTHR30146">
    <property type="entry name" value="LACI-RELATED TRANSCRIPTIONAL REPRESSOR"/>
    <property type="match status" value="1"/>
</dbReference>
<feature type="domain" description="HTH lacI-type" evidence="4">
    <location>
        <begin position="3"/>
        <end position="57"/>
    </location>
</feature>
<evidence type="ECO:0000256" key="1">
    <source>
        <dbReference type="ARBA" id="ARBA00023015"/>
    </source>
</evidence>
<dbReference type="PROSITE" id="PS50932">
    <property type="entry name" value="HTH_LACI_2"/>
    <property type="match status" value="1"/>
</dbReference>
<dbReference type="GO" id="GO:0000976">
    <property type="term" value="F:transcription cis-regulatory region binding"/>
    <property type="evidence" value="ECO:0007669"/>
    <property type="project" value="TreeGrafter"/>
</dbReference>
<organism evidence="5 6">
    <name type="scientific">Caproicibacterium amylolyticum</name>
    <dbReference type="NCBI Taxonomy" id="2766537"/>
    <lineage>
        <taxon>Bacteria</taxon>
        <taxon>Bacillati</taxon>
        <taxon>Bacillota</taxon>
        <taxon>Clostridia</taxon>
        <taxon>Eubacteriales</taxon>
        <taxon>Oscillospiraceae</taxon>
        <taxon>Caproicibacterium</taxon>
    </lineage>
</organism>
<keyword evidence="1" id="KW-0805">Transcription regulation</keyword>
<dbReference type="RefSeq" id="WP_212506314.1">
    <property type="nucleotide sequence ID" value="NZ_CP060696.1"/>
</dbReference>
<protein>
    <submittedName>
        <fullName evidence="5">LacI family DNA-binding transcriptional regulator</fullName>
    </submittedName>
</protein>
<dbReference type="CDD" id="cd01392">
    <property type="entry name" value="HTH_LacI"/>
    <property type="match status" value="1"/>
</dbReference>
<dbReference type="SMART" id="SM00354">
    <property type="entry name" value="HTH_LACI"/>
    <property type="match status" value="1"/>
</dbReference>
<dbReference type="Pfam" id="PF13407">
    <property type="entry name" value="Peripla_BP_4"/>
    <property type="match status" value="1"/>
</dbReference>
<gene>
    <name evidence="5" type="ORF">H6X83_09835</name>
</gene>
<evidence type="ECO:0000256" key="2">
    <source>
        <dbReference type="ARBA" id="ARBA00023125"/>
    </source>
</evidence>
<dbReference type="CDD" id="cd06307">
    <property type="entry name" value="PBP1_sugar_binding"/>
    <property type="match status" value="1"/>
</dbReference>
<evidence type="ECO:0000259" key="4">
    <source>
        <dbReference type="PROSITE" id="PS50932"/>
    </source>
</evidence>
<sequence length="342" mass="37441">MAVTIKQISELSGVSRGTVDRVLNGRGHVAPEKDALVRRVAKQLGYQPNMAGKALAARKKSYTIGVLLCSEGNPFFEEVIRGVRAAAKELADFGVQVQLHTRKGYNDIRLAEEMHTLAKDLHALVLTPVNSPIVADEINTLTDSGMPVVTVNTDIEGSRRICYVGSDYAAGGRVACGMLRLLTGGKAHLGILTGSLKVLGHNQRIAGFREVMKKNCPNFTLAELETTEDDDIIGYENAKRMLSANPEIDSLFLVAAGVYGVCRAVQDVRRENPPKIVCFDATPPVRELMQANIVQAAIDQQPFRQGYDSVQTAYQCLLTGEPPKKDRILMENQIIIRESILR</sequence>
<keyword evidence="2 5" id="KW-0238">DNA-binding</keyword>
<evidence type="ECO:0000313" key="5">
    <source>
        <dbReference type="EMBL" id="QNO17246.1"/>
    </source>
</evidence>
<keyword evidence="3" id="KW-0804">Transcription</keyword>
<keyword evidence="6" id="KW-1185">Reference proteome</keyword>
<accession>A0A7G9WEY4</accession>
<dbReference type="InterPro" id="IPR010982">
    <property type="entry name" value="Lambda_DNA-bd_dom_sf"/>
</dbReference>
<dbReference type="InterPro" id="IPR028082">
    <property type="entry name" value="Peripla_BP_I"/>
</dbReference>
<dbReference type="InterPro" id="IPR025997">
    <property type="entry name" value="SBP_2_dom"/>
</dbReference>
<dbReference type="GO" id="GO:0003700">
    <property type="term" value="F:DNA-binding transcription factor activity"/>
    <property type="evidence" value="ECO:0007669"/>
    <property type="project" value="TreeGrafter"/>
</dbReference>
<dbReference type="Gene3D" id="3.40.50.2300">
    <property type="match status" value="2"/>
</dbReference>
<evidence type="ECO:0000256" key="3">
    <source>
        <dbReference type="ARBA" id="ARBA00023163"/>
    </source>
</evidence>